<evidence type="ECO:0000256" key="1">
    <source>
        <dbReference type="ARBA" id="ARBA00022741"/>
    </source>
</evidence>
<accession>A0ABS7CE87</accession>
<name>A0ABS7CE87_9BACL</name>
<keyword evidence="1" id="KW-0547">Nucleotide-binding</keyword>
<gene>
    <name evidence="4" type="ORF">K0U00_34895</name>
</gene>
<evidence type="ECO:0000259" key="3">
    <source>
        <dbReference type="Pfam" id="PF07683"/>
    </source>
</evidence>
<keyword evidence="5" id="KW-1185">Reference proteome</keyword>
<evidence type="ECO:0000313" key="5">
    <source>
        <dbReference type="Proteomes" id="UP001519887"/>
    </source>
</evidence>
<dbReference type="Gene3D" id="3.30.1220.10">
    <property type="entry name" value="CobW-like, C-terminal domain"/>
    <property type="match status" value="1"/>
</dbReference>
<feature type="domain" description="CobW C-terminal" evidence="3">
    <location>
        <begin position="27"/>
        <end position="97"/>
    </location>
</feature>
<reference evidence="4 5" key="1">
    <citation type="submission" date="2021-07" db="EMBL/GenBank/DDBJ databases">
        <title>Paenibacillus radiodurans sp. nov., isolated from the southeastern edge of Tengger Desert.</title>
        <authorList>
            <person name="Zhang G."/>
        </authorList>
    </citation>
    <scope>NUCLEOTIDE SEQUENCE [LARGE SCALE GENOMIC DNA]</scope>
    <source>
        <strain evidence="4 5">CCM 7311</strain>
    </source>
</reference>
<evidence type="ECO:0000256" key="2">
    <source>
        <dbReference type="ARBA" id="ARBA00023186"/>
    </source>
</evidence>
<organism evidence="4 5">
    <name type="scientific">Paenibacillus sepulcri</name>
    <dbReference type="NCBI Taxonomy" id="359917"/>
    <lineage>
        <taxon>Bacteria</taxon>
        <taxon>Bacillati</taxon>
        <taxon>Bacillota</taxon>
        <taxon>Bacilli</taxon>
        <taxon>Bacillales</taxon>
        <taxon>Paenibacillaceae</taxon>
        <taxon>Paenibacillus</taxon>
    </lineage>
</organism>
<dbReference type="Proteomes" id="UP001519887">
    <property type="component" value="Unassembled WGS sequence"/>
</dbReference>
<dbReference type="InterPro" id="IPR011629">
    <property type="entry name" value="CobW-like_C"/>
</dbReference>
<dbReference type="EMBL" id="JAHZIK010001553">
    <property type="protein sequence ID" value="MBW7459253.1"/>
    <property type="molecule type" value="Genomic_DNA"/>
</dbReference>
<sequence length="109" mass="12206">PHTKPHHYLAESYSQMQAVTLPSPAGGQVSREQVEQFLHDWSGHLVRAKGYIRIAGAESIKLIQYAGKRSVWEPSNYPGTPYLVAIGMQLNDTDLAACWTRLWQAEVEA</sequence>
<feature type="non-terminal residue" evidence="4">
    <location>
        <position position="1"/>
    </location>
</feature>
<proteinExistence type="predicted"/>
<evidence type="ECO:0000313" key="4">
    <source>
        <dbReference type="EMBL" id="MBW7459253.1"/>
    </source>
</evidence>
<dbReference type="SUPFAM" id="SSF90002">
    <property type="entry name" value="Hypothetical protein YjiA, C-terminal domain"/>
    <property type="match status" value="1"/>
</dbReference>
<keyword evidence="2" id="KW-0143">Chaperone</keyword>
<comment type="caution">
    <text evidence="4">The sequence shown here is derived from an EMBL/GenBank/DDBJ whole genome shotgun (WGS) entry which is preliminary data.</text>
</comment>
<protein>
    <submittedName>
        <fullName evidence="4">GTP-binding protein</fullName>
    </submittedName>
</protein>
<dbReference type="InterPro" id="IPR036627">
    <property type="entry name" value="CobW-likC_sf"/>
</dbReference>
<dbReference type="Pfam" id="PF07683">
    <property type="entry name" value="CobW_C"/>
    <property type="match status" value="1"/>
</dbReference>